<keyword evidence="2" id="KW-1185">Reference proteome</keyword>
<evidence type="ECO:0000313" key="1">
    <source>
        <dbReference type="EMBL" id="GER59185.1"/>
    </source>
</evidence>
<dbReference type="EMBL" id="BKCG01000002">
    <property type="protein sequence ID" value="GER59185.1"/>
    <property type="molecule type" value="Genomic_DNA"/>
</dbReference>
<reference evidence="1 2" key="1">
    <citation type="submission" date="2019-08" db="EMBL/GenBank/DDBJ databases">
        <title>Draft genome sequence of Ulvibacter marinus type strain NBRC 109484.</title>
        <authorList>
            <person name="Kawano K."/>
            <person name="Ushijima N."/>
            <person name="Kihara M."/>
            <person name="Itoh H."/>
        </authorList>
    </citation>
    <scope>NUCLEOTIDE SEQUENCE [LARGE SCALE GENOMIC DNA]</scope>
    <source>
        <strain evidence="1 2">NBRC 109484</strain>
    </source>
</reference>
<sequence length="181" mass="20155">MQIIVKYTVAAAIALISLISCDGSKSLQSYIVDKQEDDRFMKVDLATSLLANLDSIPSDQKEVLNTVKKMNVVAYPKSEGTDADYKVEKAKLDLIFNQEKYKVLGSFKSNNQNMKLMYLGDEEAIDEVIVYGRDDEKGLAVFRLLGDKMNPASMMKLAANLEDGDLNLSQLAGLEDIFNKK</sequence>
<dbReference type="InterPro" id="IPR025348">
    <property type="entry name" value="DUF4252"/>
</dbReference>
<evidence type="ECO:0000313" key="2">
    <source>
        <dbReference type="Proteomes" id="UP000326509"/>
    </source>
</evidence>
<dbReference type="AlphaFoldDB" id="A0A5J4INQ9"/>
<protein>
    <recommendedName>
        <fullName evidence="3">DUF4252 domain-containing protein</fullName>
    </recommendedName>
</protein>
<dbReference type="PROSITE" id="PS51257">
    <property type="entry name" value="PROKAR_LIPOPROTEIN"/>
    <property type="match status" value="1"/>
</dbReference>
<evidence type="ECO:0008006" key="3">
    <source>
        <dbReference type="Google" id="ProtNLM"/>
    </source>
</evidence>
<accession>A0A5J4INQ9</accession>
<dbReference type="Pfam" id="PF14060">
    <property type="entry name" value="DUF4252"/>
    <property type="match status" value="1"/>
</dbReference>
<dbReference type="Proteomes" id="UP000326509">
    <property type="component" value="Unassembled WGS sequence"/>
</dbReference>
<organism evidence="1 2">
    <name type="scientific">Patiriisocius marinus</name>
    <dbReference type="NCBI Taxonomy" id="1397112"/>
    <lineage>
        <taxon>Bacteria</taxon>
        <taxon>Pseudomonadati</taxon>
        <taxon>Bacteroidota</taxon>
        <taxon>Flavobacteriia</taxon>
        <taxon>Flavobacteriales</taxon>
        <taxon>Flavobacteriaceae</taxon>
        <taxon>Patiriisocius</taxon>
    </lineage>
</organism>
<name>A0A5J4INQ9_9FLAO</name>
<dbReference type="RefSeq" id="WP_151673253.1">
    <property type="nucleotide sequence ID" value="NZ_BKCG01000002.1"/>
</dbReference>
<dbReference type="OrthoDB" id="1143555at2"/>
<comment type="caution">
    <text evidence="1">The sequence shown here is derived from an EMBL/GenBank/DDBJ whole genome shotgun (WGS) entry which is preliminary data.</text>
</comment>
<gene>
    <name evidence="1" type="ORF">ULMA_12930</name>
</gene>
<proteinExistence type="predicted"/>